<comment type="caution">
    <text evidence="1">The sequence shown here is derived from an EMBL/GenBank/DDBJ whole genome shotgun (WGS) entry which is preliminary data.</text>
</comment>
<dbReference type="AlphaFoldDB" id="A0A9D4N028"/>
<gene>
    <name evidence="1" type="ORF">DPMN_008814</name>
</gene>
<protein>
    <submittedName>
        <fullName evidence="1">Uncharacterized protein</fullName>
    </submittedName>
</protein>
<dbReference type="EMBL" id="JAIWYP010000001">
    <property type="protein sequence ID" value="KAH3884829.1"/>
    <property type="molecule type" value="Genomic_DNA"/>
</dbReference>
<reference evidence="1" key="1">
    <citation type="journal article" date="2019" name="bioRxiv">
        <title>The Genome of the Zebra Mussel, Dreissena polymorpha: A Resource for Invasive Species Research.</title>
        <authorList>
            <person name="McCartney M.A."/>
            <person name="Auch B."/>
            <person name="Kono T."/>
            <person name="Mallez S."/>
            <person name="Zhang Y."/>
            <person name="Obille A."/>
            <person name="Becker A."/>
            <person name="Abrahante J.E."/>
            <person name="Garbe J."/>
            <person name="Badalamenti J.P."/>
            <person name="Herman A."/>
            <person name="Mangelson H."/>
            <person name="Liachko I."/>
            <person name="Sullivan S."/>
            <person name="Sone E.D."/>
            <person name="Koren S."/>
            <person name="Silverstein K.A.T."/>
            <person name="Beckman K.B."/>
            <person name="Gohl D.M."/>
        </authorList>
    </citation>
    <scope>NUCLEOTIDE SEQUENCE</scope>
    <source>
        <strain evidence="1">Duluth1</strain>
        <tissue evidence="1">Whole animal</tissue>
    </source>
</reference>
<name>A0A9D4N028_DREPO</name>
<sequence>MARWNTRKDAQSAMLARETSVLYADDEERLRKIAKREESVAKQRDFLYSKGSHIAFNS</sequence>
<accession>A0A9D4N028</accession>
<keyword evidence="2" id="KW-1185">Reference proteome</keyword>
<proteinExistence type="predicted"/>
<evidence type="ECO:0000313" key="2">
    <source>
        <dbReference type="Proteomes" id="UP000828390"/>
    </source>
</evidence>
<dbReference type="Proteomes" id="UP000828390">
    <property type="component" value="Unassembled WGS sequence"/>
</dbReference>
<organism evidence="1 2">
    <name type="scientific">Dreissena polymorpha</name>
    <name type="common">Zebra mussel</name>
    <name type="synonym">Mytilus polymorpha</name>
    <dbReference type="NCBI Taxonomy" id="45954"/>
    <lineage>
        <taxon>Eukaryota</taxon>
        <taxon>Metazoa</taxon>
        <taxon>Spiralia</taxon>
        <taxon>Lophotrochozoa</taxon>
        <taxon>Mollusca</taxon>
        <taxon>Bivalvia</taxon>
        <taxon>Autobranchia</taxon>
        <taxon>Heteroconchia</taxon>
        <taxon>Euheterodonta</taxon>
        <taxon>Imparidentia</taxon>
        <taxon>Neoheterodontei</taxon>
        <taxon>Myida</taxon>
        <taxon>Dreissenoidea</taxon>
        <taxon>Dreissenidae</taxon>
        <taxon>Dreissena</taxon>
    </lineage>
</organism>
<reference evidence="1" key="2">
    <citation type="submission" date="2020-11" db="EMBL/GenBank/DDBJ databases">
        <authorList>
            <person name="McCartney M.A."/>
            <person name="Auch B."/>
            <person name="Kono T."/>
            <person name="Mallez S."/>
            <person name="Becker A."/>
            <person name="Gohl D.M."/>
            <person name="Silverstein K.A.T."/>
            <person name="Koren S."/>
            <person name="Bechman K.B."/>
            <person name="Herman A."/>
            <person name="Abrahante J.E."/>
            <person name="Garbe J."/>
        </authorList>
    </citation>
    <scope>NUCLEOTIDE SEQUENCE</scope>
    <source>
        <strain evidence="1">Duluth1</strain>
        <tissue evidence="1">Whole animal</tissue>
    </source>
</reference>
<evidence type="ECO:0000313" key="1">
    <source>
        <dbReference type="EMBL" id="KAH3884829.1"/>
    </source>
</evidence>